<proteinExistence type="predicted"/>
<name>A0A543PMT9_9MICO</name>
<dbReference type="AlphaFoldDB" id="A0A543PMT9"/>
<accession>A0A543PMT9</accession>
<feature type="transmembrane region" description="Helical" evidence="2">
    <location>
        <begin position="42"/>
        <end position="62"/>
    </location>
</feature>
<dbReference type="EMBL" id="VFQF01000003">
    <property type="protein sequence ID" value="TQN45384.1"/>
    <property type="molecule type" value="Genomic_DNA"/>
</dbReference>
<keyword evidence="2" id="KW-0812">Transmembrane</keyword>
<protein>
    <submittedName>
        <fullName evidence="3">Uncharacterized protein</fullName>
    </submittedName>
</protein>
<gene>
    <name evidence="3" type="ORF">FHX52_4624</name>
</gene>
<dbReference type="Proteomes" id="UP000320085">
    <property type="component" value="Unassembled WGS sequence"/>
</dbReference>
<keyword evidence="2" id="KW-1133">Transmembrane helix</keyword>
<organism evidence="3 4">
    <name type="scientific">Humibacillus xanthopallidus</name>
    <dbReference type="NCBI Taxonomy" id="412689"/>
    <lineage>
        <taxon>Bacteria</taxon>
        <taxon>Bacillati</taxon>
        <taxon>Actinomycetota</taxon>
        <taxon>Actinomycetes</taxon>
        <taxon>Micrococcales</taxon>
        <taxon>Intrasporangiaceae</taxon>
        <taxon>Humibacillus</taxon>
    </lineage>
</organism>
<dbReference type="RefSeq" id="WP_185747461.1">
    <property type="nucleotide sequence ID" value="NZ_VFQF01000003.1"/>
</dbReference>
<feature type="region of interest" description="Disordered" evidence="1">
    <location>
        <begin position="81"/>
        <end position="112"/>
    </location>
</feature>
<evidence type="ECO:0000256" key="2">
    <source>
        <dbReference type="SAM" id="Phobius"/>
    </source>
</evidence>
<feature type="compositionally biased region" description="Polar residues" evidence="1">
    <location>
        <begin position="87"/>
        <end position="97"/>
    </location>
</feature>
<comment type="caution">
    <text evidence="3">The sequence shown here is derived from an EMBL/GenBank/DDBJ whole genome shotgun (WGS) entry which is preliminary data.</text>
</comment>
<keyword evidence="2" id="KW-0472">Membrane</keyword>
<evidence type="ECO:0000313" key="3">
    <source>
        <dbReference type="EMBL" id="TQN45384.1"/>
    </source>
</evidence>
<evidence type="ECO:0000256" key="1">
    <source>
        <dbReference type="SAM" id="MobiDB-lite"/>
    </source>
</evidence>
<sequence length="112" mass="12152">MRRDAVLVAMAATVRAPSDIGARRAGRPLEIPCENGDMDSVMPYVLALVPTIGMATLFYFVIKSILEGDRRERIAHAKWEKEHQLADTGTQSAPLTTSDDRTGGAAPDITAR</sequence>
<evidence type="ECO:0000313" key="4">
    <source>
        <dbReference type="Proteomes" id="UP000320085"/>
    </source>
</evidence>
<reference evidence="3 4" key="1">
    <citation type="submission" date="2019-06" db="EMBL/GenBank/DDBJ databases">
        <title>Sequencing the genomes of 1000 actinobacteria strains.</title>
        <authorList>
            <person name="Klenk H.-P."/>
        </authorList>
    </citation>
    <scope>NUCLEOTIDE SEQUENCE [LARGE SCALE GENOMIC DNA]</scope>
    <source>
        <strain evidence="3 4">DSM 21776</strain>
    </source>
</reference>